<evidence type="ECO:0000313" key="2">
    <source>
        <dbReference type="EMBL" id="KLO19866.1"/>
    </source>
</evidence>
<dbReference type="InParanoid" id="A0A0H2SRW2"/>
<accession>A0A0H2SRW2</accession>
<name>A0A0H2SRW2_9AGAM</name>
<reference evidence="2 3" key="1">
    <citation type="submission" date="2015-04" db="EMBL/GenBank/DDBJ databases">
        <title>Complete genome sequence of Schizopora paradoxa KUC8140, a cosmopolitan wood degrader in East Asia.</title>
        <authorList>
            <consortium name="DOE Joint Genome Institute"/>
            <person name="Min B."/>
            <person name="Park H."/>
            <person name="Jang Y."/>
            <person name="Kim J.-J."/>
            <person name="Kim K.H."/>
            <person name="Pangilinan J."/>
            <person name="Lipzen A."/>
            <person name="Riley R."/>
            <person name="Grigoriev I.V."/>
            <person name="Spatafora J.W."/>
            <person name="Choi I.-G."/>
        </authorList>
    </citation>
    <scope>NUCLEOTIDE SEQUENCE [LARGE SCALE GENOMIC DNA]</scope>
    <source>
        <strain evidence="2 3">KUC8140</strain>
    </source>
</reference>
<feature type="compositionally biased region" description="Low complexity" evidence="1">
    <location>
        <begin position="65"/>
        <end position="93"/>
    </location>
</feature>
<feature type="region of interest" description="Disordered" evidence="1">
    <location>
        <begin position="1"/>
        <end position="93"/>
    </location>
</feature>
<gene>
    <name evidence="2" type="ORF">SCHPADRAFT_898436</name>
</gene>
<proteinExistence type="predicted"/>
<evidence type="ECO:0000256" key="1">
    <source>
        <dbReference type="SAM" id="MobiDB-lite"/>
    </source>
</evidence>
<dbReference type="OrthoDB" id="3211926at2759"/>
<dbReference type="EMBL" id="KQ085884">
    <property type="protein sequence ID" value="KLO19866.1"/>
    <property type="molecule type" value="Genomic_DNA"/>
</dbReference>
<feature type="compositionally biased region" description="Basic and acidic residues" evidence="1">
    <location>
        <begin position="1"/>
        <end position="26"/>
    </location>
</feature>
<dbReference type="AlphaFoldDB" id="A0A0H2SRW2"/>
<sequence>MLSPRKLEFGRVDLEMKTPSESEVHKVQTPTTPRAQRIAGPTRKLAPSPELVSSPPSAKRREKSSASSDSSFSPCNVVSSSLPSPLRVPSALPSWSERQSMHYPGFDVHQDSFVELLEDRARREVADEDDEDDTKENMPPKRRHKTIILEAPAFAKREGSPSTPRRNEPSKVSSTPRSATPKLSRGAATPSIHLMPPPTFPRHISPEKSEIKDRKRAMEQEVDEAVASDDEDL</sequence>
<feature type="region of interest" description="Disordered" evidence="1">
    <location>
        <begin position="119"/>
        <end position="233"/>
    </location>
</feature>
<feature type="compositionally biased region" description="Basic and acidic residues" evidence="1">
    <location>
        <begin position="204"/>
        <end position="219"/>
    </location>
</feature>
<evidence type="ECO:0000313" key="3">
    <source>
        <dbReference type="Proteomes" id="UP000053477"/>
    </source>
</evidence>
<organism evidence="2 3">
    <name type="scientific">Schizopora paradoxa</name>
    <dbReference type="NCBI Taxonomy" id="27342"/>
    <lineage>
        <taxon>Eukaryota</taxon>
        <taxon>Fungi</taxon>
        <taxon>Dikarya</taxon>
        <taxon>Basidiomycota</taxon>
        <taxon>Agaricomycotina</taxon>
        <taxon>Agaricomycetes</taxon>
        <taxon>Hymenochaetales</taxon>
        <taxon>Schizoporaceae</taxon>
        <taxon>Schizopora</taxon>
    </lineage>
</organism>
<feature type="compositionally biased region" description="Basic and acidic residues" evidence="1">
    <location>
        <begin position="155"/>
        <end position="169"/>
    </location>
</feature>
<keyword evidence="3" id="KW-1185">Reference proteome</keyword>
<dbReference type="Proteomes" id="UP000053477">
    <property type="component" value="Unassembled WGS sequence"/>
</dbReference>
<protein>
    <submittedName>
        <fullName evidence="2">Uncharacterized protein</fullName>
    </submittedName>
</protein>
<feature type="compositionally biased region" description="Acidic residues" evidence="1">
    <location>
        <begin position="220"/>
        <end position="233"/>
    </location>
</feature>